<evidence type="ECO:0000259" key="2">
    <source>
        <dbReference type="Pfam" id="PF13205"/>
    </source>
</evidence>
<keyword evidence="1" id="KW-0732">Signal</keyword>
<evidence type="ECO:0000256" key="1">
    <source>
        <dbReference type="ARBA" id="ARBA00022729"/>
    </source>
</evidence>
<gene>
    <name evidence="3" type="ORF">METZ01_LOCUS22777</name>
</gene>
<dbReference type="EMBL" id="UINC01001075">
    <property type="protein sequence ID" value="SUZ69923.1"/>
    <property type="molecule type" value="Genomic_DNA"/>
</dbReference>
<protein>
    <recommendedName>
        <fullName evidence="2">SbsA Ig-like domain-containing protein</fullName>
    </recommendedName>
</protein>
<sequence length="558" mass="63037">MKLFNSKKFILSLTAFYGIYNIYSCAAIQSPSGGPKDSTPPILLTSIPESGSTQFSSGKVDLIFSEYLQEKSINNAITILPITKSPAEIKYKGDMVSIYFPDSLLSNQTYIISINRELKDEHGMPIAQGIQLAFSTGERIDKSEISGQIFYNGKASSLLWKIRDSTDQVHFYKRLPDYNIDASDDGEYVFSYLSPGSYKVVGVDRSISGRSLDPGYAVYGLPWNDYITIDTINMVQTGINMLISDQPRTTRILSAQWVSNRWGKLTFDYSIDQYKKIILVDIVSDSFGVRAKTFIDNKEKNILHFVIPDSIKSGTKTIIDVAPVYQNTYTVIDSGKIFARIPTEKDTSYISITNHNNSSVLDIEENNILPLDIHFSKIMNNAKLDSAISLFKDSTLVDINMVWKSPMHLLITPISNWESLSEYSLIIIRDKLFSTMVRSIEDSIKTIKISTSKFKKFGSLTGNIITPHFNPLIAKLSTFEKENLFHNALVNSSSLFKINKIPEGKYYLLFFYDKDANIKYSTGHLSPYATSEWFELAPDTISIRSNWDMEVADIRLTK</sequence>
<proteinExistence type="predicted"/>
<reference evidence="3" key="1">
    <citation type="submission" date="2018-05" db="EMBL/GenBank/DDBJ databases">
        <authorList>
            <person name="Lanie J.A."/>
            <person name="Ng W.-L."/>
            <person name="Kazmierczak K.M."/>
            <person name="Andrzejewski T.M."/>
            <person name="Davidsen T.M."/>
            <person name="Wayne K.J."/>
            <person name="Tettelin H."/>
            <person name="Glass J.I."/>
            <person name="Rusch D."/>
            <person name="Podicherti R."/>
            <person name="Tsui H.-C.T."/>
            <person name="Winkler M.E."/>
        </authorList>
    </citation>
    <scope>NUCLEOTIDE SEQUENCE</scope>
</reference>
<organism evidence="3">
    <name type="scientific">marine metagenome</name>
    <dbReference type="NCBI Taxonomy" id="408172"/>
    <lineage>
        <taxon>unclassified sequences</taxon>
        <taxon>metagenomes</taxon>
        <taxon>ecological metagenomes</taxon>
    </lineage>
</organism>
<feature type="domain" description="SbsA Ig-like" evidence="2">
    <location>
        <begin position="37"/>
        <end position="136"/>
    </location>
</feature>
<name>A0A381PWZ0_9ZZZZ</name>
<dbReference type="Pfam" id="PF13205">
    <property type="entry name" value="Big_5"/>
    <property type="match status" value="1"/>
</dbReference>
<accession>A0A381PWZ0</accession>
<dbReference type="AlphaFoldDB" id="A0A381PWZ0"/>
<dbReference type="InterPro" id="IPR032812">
    <property type="entry name" value="SbsA_Ig"/>
</dbReference>
<evidence type="ECO:0000313" key="3">
    <source>
        <dbReference type="EMBL" id="SUZ69923.1"/>
    </source>
</evidence>